<accession>A0AAQ3JWR3</accession>
<dbReference type="AlphaFoldDB" id="A0AAQ3JWR3"/>
<feature type="compositionally biased region" description="Low complexity" evidence="1">
    <location>
        <begin position="634"/>
        <end position="646"/>
    </location>
</feature>
<dbReference type="Gene3D" id="3.40.30.10">
    <property type="entry name" value="Glutaredoxin"/>
    <property type="match status" value="1"/>
</dbReference>
<dbReference type="PROSITE" id="PS50076">
    <property type="entry name" value="DNAJ_2"/>
    <property type="match status" value="1"/>
</dbReference>
<dbReference type="PANTHER" id="PTHR44303">
    <property type="entry name" value="DNAJ HOMOLOG SUBFAMILY C MEMBER 16"/>
    <property type="match status" value="1"/>
</dbReference>
<evidence type="ECO:0000313" key="4">
    <source>
        <dbReference type="EMBL" id="WOK97578.1"/>
    </source>
</evidence>
<keyword evidence="2" id="KW-1133">Transmembrane helix</keyword>
<dbReference type="InterPro" id="IPR001623">
    <property type="entry name" value="DnaJ_domain"/>
</dbReference>
<protein>
    <recommendedName>
        <fullName evidence="3">J domain-containing protein</fullName>
    </recommendedName>
</protein>
<dbReference type="SUPFAM" id="SSF52833">
    <property type="entry name" value="Thioredoxin-like"/>
    <property type="match status" value="2"/>
</dbReference>
<organism evidence="4 5">
    <name type="scientific">Canna indica</name>
    <name type="common">Indian-shot</name>
    <dbReference type="NCBI Taxonomy" id="4628"/>
    <lineage>
        <taxon>Eukaryota</taxon>
        <taxon>Viridiplantae</taxon>
        <taxon>Streptophyta</taxon>
        <taxon>Embryophyta</taxon>
        <taxon>Tracheophyta</taxon>
        <taxon>Spermatophyta</taxon>
        <taxon>Magnoliopsida</taxon>
        <taxon>Liliopsida</taxon>
        <taxon>Zingiberales</taxon>
        <taxon>Cannaceae</taxon>
        <taxon>Canna</taxon>
    </lineage>
</organism>
<evidence type="ECO:0000256" key="2">
    <source>
        <dbReference type="SAM" id="Phobius"/>
    </source>
</evidence>
<dbReference type="Proteomes" id="UP001327560">
    <property type="component" value="Chromosome 2"/>
</dbReference>
<dbReference type="Gene3D" id="1.10.287.110">
    <property type="entry name" value="DnaJ domain"/>
    <property type="match status" value="1"/>
</dbReference>
<evidence type="ECO:0000259" key="3">
    <source>
        <dbReference type="PROSITE" id="PS50076"/>
    </source>
</evidence>
<name>A0AAQ3JWR3_9LILI</name>
<feature type="region of interest" description="Disordered" evidence="1">
    <location>
        <begin position="632"/>
        <end position="694"/>
    </location>
</feature>
<dbReference type="InterPro" id="IPR036249">
    <property type="entry name" value="Thioredoxin-like_sf"/>
</dbReference>
<sequence>MATAVLVAAKRYSLPTILFALGFFFQLVLLPRSFPPTHYDVLGVKRNASIEEVTFAYENLTANLFSELDPPITTELIKFRYAFELLTNPLWKRDYDLFGIDEQSHVIKNVTDQYDGEPFSKIELPLINASLLGLFNDATNKLTPEEFISTIRKSKPFLIQVYSAGSPRCAQFISAWKRIESLMEGVAATGMVELGDVQLSSYLAETKFTGQPHYRNGLPALIAFPPNCTNAHCCERYHGEFSIDAIVDWVATDILGLPRILYYSKESLAKFIATSGRHKVKVIYFSETGERAAPFLRQAARDYWDEASFAFVLWREQDISFWWNMFGVDSAPAVIFLKDIYSKPITYNGNFNSSQFQKMMEDYKQNELPQLRSVTSMELGCDAKGYSRAGNDTLTWYCLIVVGRAGRALTQTRETMRRIRDTLMTGDDSDYARNVNALVLARVATALNEDRLTFTWLDGDVQQKYCQFYIPPEYHSKCCGSQSYEDDIDVPQIFIIRYLRNSTEGKVKNDKWKNYLNQQLAMDSNVASQLMARYPGSVDGGEIIQWISHIVERGDTREYPSFTFRNPELVPEDTDSKRSQGILSFRKAIKDKLKKILFYMNDLTADPRIGPSLLLGACVLFGTIWLQSNRRKSTIPSNTTNSSSTTNRDERTRSSRARNKNQRATSSSHDIPPSITDEEPKDAYQLLSTDSDSE</sequence>
<dbReference type="GO" id="GO:0005783">
    <property type="term" value="C:endoplasmic reticulum"/>
    <property type="evidence" value="ECO:0007669"/>
    <property type="project" value="UniProtKB-ARBA"/>
</dbReference>
<dbReference type="PANTHER" id="PTHR44303:SF2">
    <property type="entry name" value="DNAJ HOMOLOG SUBFAMILY C MEMBER 16"/>
    <property type="match status" value="1"/>
</dbReference>
<dbReference type="SUPFAM" id="SSF46565">
    <property type="entry name" value="Chaperone J-domain"/>
    <property type="match status" value="1"/>
</dbReference>
<reference evidence="4 5" key="1">
    <citation type="submission" date="2023-10" db="EMBL/GenBank/DDBJ databases">
        <title>Chromosome-scale genome assembly provides insights into flower coloration mechanisms of Canna indica.</title>
        <authorList>
            <person name="Li C."/>
        </authorList>
    </citation>
    <scope>NUCLEOTIDE SEQUENCE [LARGE SCALE GENOMIC DNA]</scope>
    <source>
        <tissue evidence="4">Flower</tissue>
    </source>
</reference>
<feature type="domain" description="J" evidence="3">
    <location>
        <begin position="37"/>
        <end position="99"/>
    </location>
</feature>
<dbReference type="InterPro" id="IPR052448">
    <property type="entry name" value="DnaJ_C16_autophagy_reg"/>
</dbReference>
<keyword evidence="2" id="KW-0812">Transmembrane</keyword>
<proteinExistence type="predicted"/>
<evidence type="ECO:0000313" key="5">
    <source>
        <dbReference type="Proteomes" id="UP001327560"/>
    </source>
</evidence>
<keyword evidence="5" id="KW-1185">Reference proteome</keyword>
<evidence type="ECO:0000256" key="1">
    <source>
        <dbReference type="SAM" id="MobiDB-lite"/>
    </source>
</evidence>
<keyword evidence="2" id="KW-0472">Membrane</keyword>
<dbReference type="InterPro" id="IPR036869">
    <property type="entry name" value="J_dom_sf"/>
</dbReference>
<dbReference type="EMBL" id="CP136891">
    <property type="protein sequence ID" value="WOK97578.1"/>
    <property type="molecule type" value="Genomic_DNA"/>
</dbReference>
<feature type="transmembrane region" description="Helical" evidence="2">
    <location>
        <begin position="12"/>
        <end position="30"/>
    </location>
</feature>
<gene>
    <name evidence="4" type="ORF">Cni_G06286</name>
</gene>